<dbReference type="AlphaFoldDB" id="A0A1F6AWP8"/>
<dbReference type="InterPro" id="IPR036291">
    <property type="entry name" value="NAD(P)-bd_dom_sf"/>
</dbReference>
<accession>A0A1F6AWP8</accession>
<sequence length="341" mass="37307">MNVFITGGAGFIGSNAAAYYLSRGASVVILDNLSRRGAAKNLEWLKTLGGKLSVTIGDICNVKDLDGVHTSIASADLLLHLAAQVAVTTSVASPREDFDINARGTFNVLEAARASKTKAKFIYSSTNKVYGGMEDVEVVEEETRWAYKNLPFGVGEDRGLDFHSPYGCSKGAADQYVHDYGRIYGLDTVVMRQSCIYGPRQFGVEDQGWVAWFIIAQTIGIPLSIYGDGKQVRDLLFVDDLIGAFDKAYQAGEKTRGEIYNIGGGSNNTMSVWSEFGPMLNGLFGRTVASSFHEWRQGDQKVFISDIRKAQHDFGWVPTMGVKNGIARLYQWVTSNAALFT</sequence>
<dbReference type="Pfam" id="PF01370">
    <property type="entry name" value="Epimerase"/>
    <property type="match status" value="1"/>
</dbReference>
<gene>
    <name evidence="3" type="ORF">A2973_00755</name>
</gene>
<organism evidence="3 4">
    <name type="scientific">Candidatus Gottesmanbacteria bacterium RIFCSPLOWO2_01_FULL_49_10</name>
    <dbReference type="NCBI Taxonomy" id="1798396"/>
    <lineage>
        <taxon>Bacteria</taxon>
        <taxon>Candidatus Gottesmaniibacteriota</taxon>
    </lineage>
</organism>
<proteinExistence type="inferred from homology"/>
<comment type="caution">
    <text evidence="3">The sequence shown here is derived from an EMBL/GenBank/DDBJ whole genome shotgun (WGS) entry which is preliminary data.</text>
</comment>
<protein>
    <submittedName>
        <fullName evidence="3">CDP-paratose 2-epimerase</fullName>
    </submittedName>
</protein>
<dbReference type="SUPFAM" id="SSF51735">
    <property type="entry name" value="NAD(P)-binding Rossmann-fold domains"/>
    <property type="match status" value="1"/>
</dbReference>
<dbReference type="PANTHER" id="PTHR43000">
    <property type="entry name" value="DTDP-D-GLUCOSE 4,6-DEHYDRATASE-RELATED"/>
    <property type="match status" value="1"/>
</dbReference>
<dbReference type="Proteomes" id="UP000176409">
    <property type="component" value="Unassembled WGS sequence"/>
</dbReference>
<dbReference type="Gene3D" id="3.40.50.720">
    <property type="entry name" value="NAD(P)-binding Rossmann-like Domain"/>
    <property type="match status" value="1"/>
</dbReference>
<feature type="domain" description="NAD-dependent epimerase/dehydratase" evidence="2">
    <location>
        <begin position="3"/>
        <end position="263"/>
    </location>
</feature>
<evidence type="ECO:0000313" key="4">
    <source>
        <dbReference type="Proteomes" id="UP000176409"/>
    </source>
</evidence>
<reference evidence="3 4" key="1">
    <citation type="journal article" date="2016" name="Nat. Commun.">
        <title>Thousands of microbial genomes shed light on interconnected biogeochemical processes in an aquifer system.</title>
        <authorList>
            <person name="Anantharaman K."/>
            <person name="Brown C.T."/>
            <person name="Hug L.A."/>
            <person name="Sharon I."/>
            <person name="Castelle C.J."/>
            <person name="Probst A.J."/>
            <person name="Thomas B.C."/>
            <person name="Singh A."/>
            <person name="Wilkins M.J."/>
            <person name="Karaoz U."/>
            <person name="Brodie E.L."/>
            <person name="Williams K.H."/>
            <person name="Hubbard S.S."/>
            <person name="Banfield J.F."/>
        </authorList>
    </citation>
    <scope>NUCLEOTIDE SEQUENCE [LARGE SCALE GENOMIC DNA]</scope>
</reference>
<dbReference type="InterPro" id="IPR001509">
    <property type="entry name" value="Epimerase_deHydtase"/>
</dbReference>
<evidence type="ECO:0000256" key="1">
    <source>
        <dbReference type="ARBA" id="ARBA00007637"/>
    </source>
</evidence>
<dbReference type="STRING" id="1798396.A2973_00755"/>
<dbReference type="EMBL" id="MFJZ01000058">
    <property type="protein sequence ID" value="OGG29115.1"/>
    <property type="molecule type" value="Genomic_DNA"/>
</dbReference>
<name>A0A1F6AWP8_9BACT</name>
<evidence type="ECO:0000259" key="2">
    <source>
        <dbReference type="Pfam" id="PF01370"/>
    </source>
</evidence>
<comment type="similarity">
    <text evidence="1">Belongs to the NAD(P)-dependent epimerase/dehydratase family.</text>
</comment>
<evidence type="ECO:0000313" key="3">
    <source>
        <dbReference type="EMBL" id="OGG29115.1"/>
    </source>
</evidence>